<dbReference type="FunFam" id="3.40.50.720:FF:000065">
    <property type="entry name" value="UDP-glucuronic acid decarboxylase 1"/>
    <property type="match status" value="1"/>
</dbReference>
<evidence type="ECO:0000313" key="15">
    <source>
        <dbReference type="Proteomes" id="UP000179627"/>
    </source>
</evidence>
<feature type="domain" description="NAD-dependent epimerase/dehydratase" evidence="13">
    <location>
        <begin position="3"/>
        <end position="238"/>
    </location>
</feature>
<dbReference type="EMBL" id="MBLM01000002">
    <property type="protein sequence ID" value="OHV46260.1"/>
    <property type="molecule type" value="Genomic_DNA"/>
</dbReference>
<evidence type="ECO:0000256" key="10">
    <source>
        <dbReference type="ARBA" id="ARBA00023180"/>
    </source>
</evidence>
<dbReference type="InterPro" id="IPR044516">
    <property type="entry name" value="UXS-like"/>
</dbReference>
<keyword evidence="9" id="KW-0472">Membrane</keyword>
<evidence type="ECO:0000256" key="5">
    <source>
        <dbReference type="ARBA" id="ARBA00022968"/>
    </source>
</evidence>
<keyword evidence="11" id="KW-0456">Lyase</keyword>
<evidence type="ECO:0000256" key="2">
    <source>
        <dbReference type="ARBA" id="ARBA00004323"/>
    </source>
</evidence>
<dbReference type="Gene3D" id="3.40.50.720">
    <property type="entry name" value="NAD(P)-binding Rossmann-like Domain"/>
    <property type="match status" value="1"/>
</dbReference>
<evidence type="ECO:0000256" key="3">
    <source>
        <dbReference type="ARBA" id="ARBA00022692"/>
    </source>
</evidence>
<dbReference type="InterPro" id="IPR036291">
    <property type="entry name" value="NAD(P)-bd_dom_sf"/>
</dbReference>
<evidence type="ECO:0000256" key="12">
    <source>
        <dbReference type="ARBA" id="ARBA00037859"/>
    </source>
</evidence>
<reference evidence="15" key="1">
    <citation type="submission" date="2016-07" db="EMBL/GenBank/DDBJ databases">
        <title>Sequence Frankia sp. strain CcI1.17.</title>
        <authorList>
            <person name="Ghodhbane-Gtari F."/>
            <person name="Swanson E."/>
            <person name="Gueddou A."/>
            <person name="Morris K."/>
            <person name="Hezbri K."/>
            <person name="Ktari A."/>
            <person name="Nouioui I."/>
            <person name="Abebe-Akele F."/>
            <person name="Simpson S."/>
            <person name="Thomas K."/>
            <person name="Gtari M."/>
            <person name="Tisa L.S."/>
            <person name="Hurst S."/>
        </authorList>
    </citation>
    <scope>NUCLEOTIDE SEQUENCE [LARGE SCALE GENOMIC DNA]</scope>
    <source>
        <strain evidence="15">Cc1.17</strain>
    </source>
</reference>
<dbReference type="CDD" id="cd05230">
    <property type="entry name" value="UGD_SDR_e"/>
    <property type="match status" value="1"/>
</dbReference>
<keyword evidence="10" id="KW-0325">Glycoprotein</keyword>
<dbReference type="Proteomes" id="UP000179627">
    <property type="component" value="Unassembled WGS sequence"/>
</dbReference>
<dbReference type="Pfam" id="PF01370">
    <property type="entry name" value="Epimerase"/>
    <property type="match status" value="1"/>
</dbReference>
<evidence type="ECO:0000256" key="6">
    <source>
        <dbReference type="ARBA" id="ARBA00022989"/>
    </source>
</evidence>
<evidence type="ECO:0000313" key="14">
    <source>
        <dbReference type="EMBL" id="OHV46260.1"/>
    </source>
</evidence>
<keyword evidence="8" id="KW-0333">Golgi apparatus</keyword>
<evidence type="ECO:0000256" key="8">
    <source>
        <dbReference type="ARBA" id="ARBA00023034"/>
    </source>
</evidence>
<dbReference type="GO" id="GO:0070403">
    <property type="term" value="F:NAD+ binding"/>
    <property type="evidence" value="ECO:0007669"/>
    <property type="project" value="InterPro"/>
</dbReference>
<keyword evidence="3" id="KW-0812">Transmembrane</keyword>
<dbReference type="InterPro" id="IPR001509">
    <property type="entry name" value="Epimerase_deHydtase"/>
</dbReference>
<evidence type="ECO:0000256" key="7">
    <source>
        <dbReference type="ARBA" id="ARBA00023027"/>
    </source>
</evidence>
<keyword evidence="15" id="KW-1185">Reference proteome</keyword>
<comment type="cofactor">
    <cofactor evidence="1">
        <name>NAD(+)</name>
        <dbReference type="ChEBI" id="CHEBI:57540"/>
    </cofactor>
</comment>
<dbReference type="GO" id="GO:0048040">
    <property type="term" value="F:UDP-glucuronate decarboxylase activity"/>
    <property type="evidence" value="ECO:0007669"/>
    <property type="project" value="TreeGrafter"/>
</dbReference>
<evidence type="ECO:0000256" key="1">
    <source>
        <dbReference type="ARBA" id="ARBA00001911"/>
    </source>
</evidence>
<organism evidence="14 15">
    <name type="scientific">Parafrankia colletiae</name>
    <dbReference type="NCBI Taxonomy" id="573497"/>
    <lineage>
        <taxon>Bacteria</taxon>
        <taxon>Bacillati</taxon>
        <taxon>Actinomycetota</taxon>
        <taxon>Actinomycetes</taxon>
        <taxon>Frankiales</taxon>
        <taxon>Frankiaceae</taxon>
        <taxon>Parafrankia</taxon>
    </lineage>
</organism>
<keyword evidence="5" id="KW-0735">Signal-anchor</keyword>
<dbReference type="GO" id="GO:0033320">
    <property type="term" value="P:UDP-D-xylose biosynthetic process"/>
    <property type="evidence" value="ECO:0007669"/>
    <property type="project" value="UniProtKB-UniPathway"/>
</dbReference>
<dbReference type="AlphaFoldDB" id="A0A1S1RJ72"/>
<dbReference type="RefSeq" id="WP_071081810.1">
    <property type="nucleotide sequence ID" value="NZ_MBLM01000002.1"/>
</dbReference>
<comment type="subcellular location">
    <subcellularLocation>
        <location evidence="2">Golgi apparatus membrane</location>
        <topology evidence="2">Single-pass type II membrane protein</topology>
    </subcellularLocation>
    <subcellularLocation>
        <location evidence="12">Golgi apparatus</location>
        <location evidence="12">Golgi stack membrane</location>
    </subcellularLocation>
</comment>
<evidence type="ECO:0000259" key="13">
    <source>
        <dbReference type="Pfam" id="PF01370"/>
    </source>
</evidence>
<dbReference type="SUPFAM" id="SSF51735">
    <property type="entry name" value="NAD(P)-binding Rossmann-fold domains"/>
    <property type="match status" value="1"/>
</dbReference>
<proteinExistence type="predicted"/>
<dbReference type="GO" id="GO:0005737">
    <property type="term" value="C:cytoplasm"/>
    <property type="evidence" value="ECO:0007669"/>
    <property type="project" value="TreeGrafter"/>
</dbReference>
<dbReference type="PANTHER" id="PTHR43078">
    <property type="entry name" value="UDP-GLUCURONIC ACID DECARBOXYLASE-RELATED"/>
    <property type="match status" value="1"/>
</dbReference>
<evidence type="ECO:0000256" key="9">
    <source>
        <dbReference type="ARBA" id="ARBA00023136"/>
    </source>
</evidence>
<dbReference type="PANTHER" id="PTHR43078:SF6">
    <property type="entry name" value="UDP-GLUCURONIC ACID DECARBOXYLASE 1"/>
    <property type="match status" value="1"/>
</dbReference>
<keyword evidence="7" id="KW-0520">NAD</keyword>
<keyword evidence="6" id="KW-1133">Transmembrane helix</keyword>
<evidence type="ECO:0000256" key="11">
    <source>
        <dbReference type="ARBA" id="ARBA00023239"/>
    </source>
</evidence>
<protein>
    <submittedName>
        <fullName evidence="14">Epimerase</fullName>
    </submittedName>
</protein>
<sequence length="338" mass="36629">MRVVITGGAGFVGSHLCDRLLAEGHHVICFDNFLTGRHSNVAHLRSEPRFELHCQDVTDSVDVDGRVDAVLHFASPASPVDYQSFPLETLRVGALGTLRTLELAEQHGARFVLASTSEVYGDPTVHPQPETYWGNVNPIGPRSMYDEAKRYSEALTTTFRAAKGTNTAIIRIFNTYGPRMRPDDGRAIPTFVTQALSGNPVTVAGDGRQTRSVCYVDDLVEGIVRTLASDVAGPLNIGNPHEMSVLELARLVIDLCGADVPIVFVPRPGDDPMVRQPDIVRARTELGWNPTVDIQSGLLRTISWFRADAVAAASLMTDVPLPRQESAQPARAPQASGG</sequence>
<dbReference type="GO" id="GO:0042732">
    <property type="term" value="P:D-xylose metabolic process"/>
    <property type="evidence" value="ECO:0007669"/>
    <property type="project" value="InterPro"/>
</dbReference>
<dbReference type="UniPathway" id="UPA00796">
    <property type="reaction ID" value="UER00771"/>
</dbReference>
<accession>A0A1S1RJ72</accession>
<comment type="caution">
    <text evidence="14">The sequence shown here is derived from an EMBL/GenBank/DDBJ whole genome shotgun (WGS) entry which is preliminary data.</text>
</comment>
<name>A0A1S1RJ72_9ACTN</name>
<evidence type="ECO:0000256" key="4">
    <source>
        <dbReference type="ARBA" id="ARBA00022793"/>
    </source>
</evidence>
<dbReference type="OrthoDB" id="9801785at2"/>
<gene>
    <name evidence="14" type="ORF">CC117_01005</name>
</gene>
<keyword evidence="4" id="KW-0210">Decarboxylase</keyword>